<gene>
    <name evidence="2" type="ORF">OHK93_002751</name>
</gene>
<accession>A0AA43QSS3</accession>
<keyword evidence="3" id="KW-1185">Reference proteome</keyword>
<dbReference type="InterPro" id="IPR038883">
    <property type="entry name" value="AN11006-like"/>
</dbReference>
<feature type="region of interest" description="Disordered" evidence="1">
    <location>
        <begin position="11"/>
        <end position="31"/>
    </location>
</feature>
<protein>
    <submittedName>
        <fullName evidence="2">Uncharacterized protein</fullName>
    </submittedName>
</protein>
<dbReference type="EMBL" id="JAPUFD010000015">
    <property type="protein sequence ID" value="MDI1491542.1"/>
    <property type="molecule type" value="Genomic_DNA"/>
</dbReference>
<dbReference type="PANTHER" id="PTHR42085">
    <property type="entry name" value="F-BOX DOMAIN-CONTAINING PROTEIN"/>
    <property type="match status" value="1"/>
</dbReference>
<evidence type="ECO:0000256" key="1">
    <source>
        <dbReference type="SAM" id="MobiDB-lite"/>
    </source>
</evidence>
<organism evidence="2 3">
    <name type="scientific">Ramalina farinacea</name>
    <dbReference type="NCBI Taxonomy" id="258253"/>
    <lineage>
        <taxon>Eukaryota</taxon>
        <taxon>Fungi</taxon>
        <taxon>Dikarya</taxon>
        <taxon>Ascomycota</taxon>
        <taxon>Pezizomycotina</taxon>
        <taxon>Lecanoromycetes</taxon>
        <taxon>OSLEUM clade</taxon>
        <taxon>Lecanoromycetidae</taxon>
        <taxon>Lecanorales</taxon>
        <taxon>Lecanorineae</taxon>
        <taxon>Ramalinaceae</taxon>
        <taxon>Ramalina</taxon>
    </lineage>
</organism>
<dbReference type="Proteomes" id="UP001161017">
    <property type="component" value="Unassembled WGS sequence"/>
</dbReference>
<evidence type="ECO:0000313" key="3">
    <source>
        <dbReference type="Proteomes" id="UP001161017"/>
    </source>
</evidence>
<dbReference type="PANTHER" id="PTHR42085:SF2">
    <property type="entry name" value="F-BOX DOMAIN-CONTAINING PROTEIN"/>
    <property type="match status" value="1"/>
</dbReference>
<proteinExistence type="predicted"/>
<evidence type="ECO:0000313" key="2">
    <source>
        <dbReference type="EMBL" id="MDI1491542.1"/>
    </source>
</evidence>
<dbReference type="AlphaFoldDB" id="A0AA43QSS3"/>
<sequence>MNCLKFLRKKRRQPEAPKSEAAKISSIPPSSAMLSQQQCPLFNTLPAEIRNRIFHFALSPYTRKESPYATNEYYYRPHFRYGDEYLDTALLRTCRLIHSETSQIPASRYLAVEYHSRAPPHHRPLTARAVRSTVGRLQHLHLFTQQYWLEGRNWLRHMLPFQSSLQTLKITLRHSDWWFWEHSEPLAFNPTGDSSGSLRGHYRGTFNLELSPMTALRKLEFELETVEGKQAEMDYIATNARAWQFPIDPAASPPSSEPTDPDVVEEIALVLNEDKTRRWGWWGNRLPSGDHVDNDPVNAKARLVKEGVDFTVPDGEPEILTPDRLTYYVVNLVFERRVRTVGRSE</sequence>
<comment type="caution">
    <text evidence="2">The sequence shown here is derived from an EMBL/GenBank/DDBJ whole genome shotgun (WGS) entry which is preliminary data.</text>
</comment>
<reference evidence="2" key="1">
    <citation type="journal article" date="2023" name="Genome Biol. Evol.">
        <title>First Whole Genome Sequence and Flow Cytometry Genome Size Data for the Lichen-Forming Fungus Ramalina farinacea (Ascomycota).</title>
        <authorList>
            <person name="Llewellyn T."/>
            <person name="Mian S."/>
            <person name="Hill R."/>
            <person name="Leitch I.J."/>
            <person name="Gaya E."/>
        </authorList>
    </citation>
    <scope>NUCLEOTIDE SEQUENCE</scope>
    <source>
        <strain evidence="2">LIQ254RAFAR</strain>
    </source>
</reference>
<name>A0AA43QSS3_9LECA</name>